<sequence>MGTSDETKPSKSDKPTSPATPDSLLPEQTGVHVYPDWAAMQAYCGPRVALPPYYGAAVSSGHAPPPYTWVPQPMIPPYGTPYPAVYPHAGVYGHPATPATVPPVAVETPKKTSERTEGGLVKKLKSFDGLAMSIGNGKVDSGDAEADQSTETEGSSYGDRSGEEKAGRKRSAEGINSTGDAKTEAKTPEAGVTVDSPISGKLPPVQASSFEVKNPVSMDVKKAVTSPMQPGPVVPSEVWLQNERELKRERRKQSNRESARRSRLRKQAEAEELARKVESLMEENTALKSEISRLTESSEKLRVENSSLMDKLGSVQQAEEGGEAIGGLKDDDGDHPSDNTENFLSRINSGSEMQGQDEGGGGESPGRISKKGGKLHQLLDSKPGSDAVAAN</sequence>
<gene>
    <name evidence="1" type="ORF">MLD38_036357</name>
</gene>
<dbReference type="Proteomes" id="UP001057402">
    <property type="component" value="Chromosome 11"/>
</dbReference>
<protein>
    <submittedName>
        <fullName evidence="1">Uncharacterized protein</fullName>
    </submittedName>
</protein>
<comment type="caution">
    <text evidence="1">The sequence shown here is derived from an EMBL/GenBank/DDBJ whole genome shotgun (WGS) entry which is preliminary data.</text>
</comment>
<dbReference type="EMBL" id="CM042890">
    <property type="protein sequence ID" value="KAI4311463.1"/>
    <property type="molecule type" value="Genomic_DNA"/>
</dbReference>
<reference evidence="2" key="1">
    <citation type="journal article" date="2023" name="Front. Plant Sci.">
        <title>Chromosomal-level genome assembly of Melastoma candidum provides insights into trichome evolution.</title>
        <authorList>
            <person name="Zhong Y."/>
            <person name="Wu W."/>
            <person name="Sun C."/>
            <person name="Zou P."/>
            <person name="Liu Y."/>
            <person name="Dai S."/>
            <person name="Zhou R."/>
        </authorList>
    </citation>
    <scope>NUCLEOTIDE SEQUENCE [LARGE SCALE GENOMIC DNA]</scope>
</reference>
<organism evidence="1 2">
    <name type="scientific">Melastoma candidum</name>
    <dbReference type="NCBI Taxonomy" id="119954"/>
    <lineage>
        <taxon>Eukaryota</taxon>
        <taxon>Viridiplantae</taxon>
        <taxon>Streptophyta</taxon>
        <taxon>Embryophyta</taxon>
        <taxon>Tracheophyta</taxon>
        <taxon>Spermatophyta</taxon>
        <taxon>Magnoliopsida</taxon>
        <taxon>eudicotyledons</taxon>
        <taxon>Gunneridae</taxon>
        <taxon>Pentapetalae</taxon>
        <taxon>rosids</taxon>
        <taxon>malvids</taxon>
        <taxon>Myrtales</taxon>
        <taxon>Melastomataceae</taxon>
        <taxon>Melastomatoideae</taxon>
        <taxon>Melastomateae</taxon>
        <taxon>Melastoma</taxon>
    </lineage>
</organism>
<name>A0ACB9LK50_9MYRT</name>
<keyword evidence="2" id="KW-1185">Reference proteome</keyword>
<evidence type="ECO:0000313" key="1">
    <source>
        <dbReference type="EMBL" id="KAI4311463.1"/>
    </source>
</evidence>
<accession>A0ACB9LK50</accession>
<evidence type="ECO:0000313" key="2">
    <source>
        <dbReference type="Proteomes" id="UP001057402"/>
    </source>
</evidence>
<proteinExistence type="predicted"/>